<dbReference type="Proteomes" id="UP000717752">
    <property type="component" value="Unassembled WGS sequence"/>
</dbReference>
<dbReference type="InterPro" id="IPR050426">
    <property type="entry name" value="Glycosyltransferase_28"/>
</dbReference>
<reference evidence="2 3" key="1">
    <citation type="journal article" date="2021" name="MBio">
        <title>Poor Competitiveness of Bradyrhizobium in Pigeon Pea Root Colonization in Indian Soils.</title>
        <authorList>
            <person name="Chalasani D."/>
            <person name="Basu A."/>
            <person name="Pullabhotla S.V.S.R.N."/>
            <person name="Jorrin B."/>
            <person name="Neal A.L."/>
            <person name="Poole P.S."/>
            <person name="Podile A.R."/>
            <person name="Tkacz A."/>
        </authorList>
    </citation>
    <scope>NUCLEOTIDE SEQUENCE [LARGE SCALE GENOMIC DNA]</scope>
    <source>
        <strain evidence="2 3">HU56</strain>
    </source>
</reference>
<protein>
    <submittedName>
        <fullName evidence="2">Glycosyltransferase family 1 protein</fullName>
    </submittedName>
</protein>
<dbReference type="RefSeq" id="WP_220336121.1">
    <property type="nucleotide sequence ID" value="NZ_JAEUAK010000008.1"/>
</dbReference>
<dbReference type="EMBL" id="JAEUAK010000008">
    <property type="protein sequence ID" value="MBW9054770.1"/>
    <property type="molecule type" value="Genomic_DNA"/>
</dbReference>
<name>A0ABS7GXR1_9HYPH</name>
<sequence length="415" mass="43287">MRVLLSTYGSRGDVQPLAALAVALRATGAEAIVCAPPDAEFAALLERIGVPLAPANAPVRQWVSEVMKRSAAGDTRERSAEGISERAAGIMAGQVEALSVAAEGCDLIVAAGLFPSMAAARLVADRAGIGYFGAAFCPIFLPSEHHKPHAFPGRPHPPGVTDNRVLWDYDIETKNVMFGGAFNRLRASMGMAPVENVRDPVLTRRPLLAADPVLAPLLDTDLIDPVQTGAWMLDDDRPLPSVLEAFLDAGDPPVYVGFGSMPMHALRDAASLIVAVIREQGLRAVLSKGWAGLVPDDGASDCFVVDEANHQALFPRVAAVVHHGGAGTTAAAARAGVPQVVVAQIADQPYWAGRVAALGIGVAHEGTTPTLQSFSNALSGALQPEIRQRASAVAPEIRTDGAMVAARLLLASAGR</sequence>
<dbReference type="SUPFAM" id="SSF53756">
    <property type="entry name" value="UDP-Glycosyltransferase/glycogen phosphorylase"/>
    <property type="match status" value="1"/>
</dbReference>
<gene>
    <name evidence="2" type="ORF">JNB85_20415</name>
</gene>
<feature type="domain" description="Erythromycin biosynthesis protein CIII-like C-terminal" evidence="1">
    <location>
        <begin position="310"/>
        <end position="394"/>
    </location>
</feature>
<keyword evidence="3" id="KW-1185">Reference proteome</keyword>
<dbReference type="Pfam" id="PF06722">
    <property type="entry name" value="EryCIII-like_C"/>
    <property type="match status" value="1"/>
</dbReference>
<dbReference type="CDD" id="cd03784">
    <property type="entry name" value="GT1_Gtf-like"/>
    <property type="match status" value="1"/>
</dbReference>
<comment type="caution">
    <text evidence="2">The sequence shown here is derived from an EMBL/GenBank/DDBJ whole genome shotgun (WGS) entry which is preliminary data.</text>
</comment>
<dbReference type="InterPro" id="IPR002213">
    <property type="entry name" value="UDP_glucos_trans"/>
</dbReference>
<dbReference type="InterPro" id="IPR010610">
    <property type="entry name" value="EryCIII-like_C"/>
</dbReference>
<dbReference type="PANTHER" id="PTHR48050:SF13">
    <property type="entry name" value="STEROL 3-BETA-GLUCOSYLTRANSFERASE UGT80A2"/>
    <property type="match status" value="1"/>
</dbReference>
<proteinExistence type="predicted"/>
<organism evidence="2 3">
    <name type="scientific">Rhizobium mesosinicum</name>
    <dbReference type="NCBI Taxonomy" id="335017"/>
    <lineage>
        <taxon>Bacteria</taxon>
        <taxon>Pseudomonadati</taxon>
        <taxon>Pseudomonadota</taxon>
        <taxon>Alphaproteobacteria</taxon>
        <taxon>Hyphomicrobiales</taxon>
        <taxon>Rhizobiaceae</taxon>
        <taxon>Rhizobium/Agrobacterium group</taxon>
        <taxon>Rhizobium</taxon>
    </lineage>
</organism>
<evidence type="ECO:0000313" key="3">
    <source>
        <dbReference type="Proteomes" id="UP000717752"/>
    </source>
</evidence>
<evidence type="ECO:0000259" key="1">
    <source>
        <dbReference type="Pfam" id="PF06722"/>
    </source>
</evidence>
<dbReference type="Gene3D" id="3.40.50.2000">
    <property type="entry name" value="Glycogen Phosphorylase B"/>
    <property type="match status" value="2"/>
</dbReference>
<accession>A0ABS7GXR1</accession>
<dbReference type="PANTHER" id="PTHR48050">
    <property type="entry name" value="STEROL 3-BETA-GLUCOSYLTRANSFERASE"/>
    <property type="match status" value="1"/>
</dbReference>
<evidence type="ECO:0000313" key="2">
    <source>
        <dbReference type="EMBL" id="MBW9054770.1"/>
    </source>
</evidence>